<organism evidence="4 5">
    <name type="scientific">Sphingobium vermicomposti</name>
    <dbReference type="NCBI Taxonomy" id="529005"/>
    <lineage>
        <taxon>Bacteria</taxon>
        <taxon>Pseudomonadati</taxon>
        <taxon>Pseudomonadota</taxon>
        <taxon>Alphaproteobacteria</taxon>
        <taxon>Sphingomonadales</taxon>
        <taxon>Sphingomonadaceae</taxon>
        <taxon>Sphingobium</taxon>
    </lineage>
</organism>
<dbReference type="Gene3D" id="3.40.50.720">
    <property type="entry name" value="NAD(P)-binding Rossmann-like Domain"/>
    <property type="match status" value="1"/>
</dbReference>
<comment type="similarity">
    <text evidence="2">Belongs to the NAD(P)-dependent epimerase/dehydratase family.</text>
</comment>
<evidence type="ECO:0000256" key="1">
    <source>
        <dbReference type="ARBA" id="ARBA00005125"/>
    </source>
</evidence>
<dbReference type="InterPro" id="IPR001509">
    <property type="entry name" value="Epimerase_deHydtase"/>
</dbReference>
<evidence type="ECO:0000259" key="3">
    <source>
        <dbReference type="Pfam" id="PF01370"/>
    </source>
</evidence>
<dbReference type="InterPro" id="IPR036291">
    <property type="entry name" value="NAD(P)-bd_dom_sf"/>
</dbReference>
<comment type="caution">
    <text evidence="4">The sequence shown here is derived from an EMBL/GenBank/DDBJ whole genome shotgun (WGS) entry which is preliminary data.</text>
</comment>
<keyword evidence="5" id="KW-1185">Reference proteome</keyword>
<dbReference type="EMBL" id="JAASQR010000001">
    <property type="protein sequence ID" value="NIJ15908.1"/>
    <property type="molecule type" value="Genomic_DNA"/>
</dbReference>
<comment type="pathway">
    <text evidence="1">Bacterial outer membrane biogenesis; LPS O-antigen biosynthesis.</text>
</comment>
<evidence type="ECO:0000313" key="5">
    <source>
        <dbReference type="Proteomes" id="UP000576821"/>
    </source>
</evidence>
<accession>A0A846M468</accession>
<sequence length="303" mass="32186">MKPGAVLALTGGSGFIGGHFAHAARARGYRIRHLGRQRPLAAAAGDEFRPLDLRAVDPHAPLLEGCDALIHLAAYIPRDHQDPAEAAHCWNVNALGTLHLLEMADRAGVAYVVQTSSANAYAPTSQPPDEDSALFPSSRGYYLGSKIMQEIYAGQYCRTAGLTLATLRLGSVYGPGQESGALGNMVRAAKAGQPIRVVGSGRFGSDLVLVDDVIDALLLVLERDSSGPFNVGSGARTSIAELAQALSDLTRSPIRRDMTEGESEWGFPALNIDRLKALGYRPKSIGLGLRAMLESRGQVPFDA</sequence>
<dbReference type="Pfam" id="PF01370">
    <property type="entry name" value="Epimerase"/>
    <property type="match status" value="1"/>
</dbReference>
<protein>
    <submittedName>
        <fullName evidence="4">UDP-glucose 4-epimerase</fullName>
        <ecNumber evidence="4">5.1.3.2</ecNumber>
    </submittedName>
</protein>
<evidence type="ECO:0000256" key="2">
    <source>
        <dbReference type="ARBA" id="ARBA00007637"/>
    </source>
</evidence>
<dbReference type="SUPFAM" id="SSF51735">
    <property type="entry name" value="NAD(P)-binding Rossmann-fold domains"/>
    <property type="match status" value="1"/>
</dbReference>
<keyword evidence="4" id="KW-0413">Isomerase</keyword>
<dbReference type="PANTHER" id="PTHR43000">
    <property type="entry name" value="DTDP-D-GLUCOSE 4,6-DEHYDRATASE-RELATED"/>
    <property type="match status" value="1"/>
</dbReference>
<dbReference type="RefSeq" id="WP_167302513.1">
    <property type="nucleotide sequence ID" value="NZ_JAASQR010000001.1"/>
</dbReference>
<name>A0A846M468_9SPHN</name>
<dbReference type="EC" id="5.1.3.2" evidence="4"/>
<dbReference type="Proteomes" id="UP000576821">
    <property type="component" value="Unassembled WGS sequence"/>
</dbReference>
<gene>
    <name evidence="4" type="ORF">FHS54_000857</name>
</gene>
<evidence type="ECO:0000313" key="4">
    <source>
        <dbReference type="EMBL" id="NIJ15908.1"/>
    </source>
</evidence>
<proteinExistence type="inferred from homology"/>
<dbReference type="GO" id="GO:0003978">
    <property type="term" value="F:UDP-glucose 4-epimerase activity"/>
    <property type="evidence" value="ECO:0007669"/>
    <property type="project" value="UniProtKB-EC"/>
</dbReference>
<feature type="domain" description="NAD-dependent epimerase/dehydratase" evidence="3">
    <location>
        <begin position="9"/>
        <end position="232"/>
    </location>
</feature>
<reference evidence="4 5" key="1">
    <citation type="submission" date="2020-03" db="EMBL/GenBank/DDBJ databases">
        <title>Genomic Encyclopedia of Type Strains, Phase IV (KMG-IV): sequencing the most valuable type-strain genomes for metagenomic binning, comparative biology and taxonomic classification.</title>
        <authorList>
            <person name="Goeker M."/>
        </authorList>
    </citation>
    <scope>NUCLEOTIDE SEQUENCE [LARGE SCALE GENOMIC DNA]</scope>
    <source>
        <strain evidence="4 5">DSM 21299</strain>
    </source>
</reference>
<dbReference type="AlphaFoldDB" id="A0A846M468"/>